<feature type="compositionally biased region" description="Polar residues" evidence="1">
    <location>
        <begin position="29"/>
        <end position="48"/>
    </location>
</feature>
<sequence length="94" mass="9509">MNLAKATRNTTLSSEVGASVRDMGCAAVSQDSVQGSSTPSNPVSNGSVHSGLEGCGVATDVAGDYEEASSQDMENEEDCEQAVPASVTVPISDN</sequence>
<gene>
    <name evidence="2" type="ORF">V6N11_020519</name>
</gene>
<feature type="region of interest" description="Disordered" evidence="1">
    <location>
        <begin position="27"/>
        <end position="94"/>
    </location>
</feature>
<keyword evidence="3" id="KW-1185">Reference proteome</keyword>
<comment type="caution">
    <text evidence="2">The sequence shown here is derived from an EMBL/GenBank/DDBJ whole genome shotgun (WGS) entry which is preliminary data.</text>
</comment>
<protein>
    <submittedName>
        <fullName evidence="2">Uncharacterized protein</fullName>
    </submittedName>
</protein>
<dbReference type="Proteomes" id="UP001396334">
    <property type="component" value="Unassembled WGS sequence"/>
</dbReference>
<reference evidence="2 3" key="1">
    <citation type="journal article" date="2024" name="G3 (Bethesda)">
        <title>Genome assembly of Hibiscus sabdariffa L. provides insights into metabolisms of medicinal natural products.</title>
        <authorList>
            <person name="Kim T."/>
        </authorList>
    </citation>
    <scope>NUCLEOTIDE SEQUENCE [LARGE SCALE GENOMIC DNA]</scope>
    <source>
        <strain evidence="2">TK-2024</strain>
        <tissue evidence="2">Old leaves</tissue>
    </source>
</reference>
<name>A0ABR2Q8M6_9ROSI</name>
<evidence type="ECO:0000313" key="3">
    <source>
        <dbReference type="Proteomes" id="UP001396334"/>
    </source>
</evidence>
<evidence type="ECO:0000256" key="1">
    <source>
        <dbReference type="SAM" id="MobiDB-lite"/>
    </source>
</evidence>
<organism evidence="2 3">
    <name type="scientific">Hibiscus sabdariffa</name>
    <name type="common">roselle</name>
    <dbReference type="NCBI Taxonomy" id="183260"/>
    <lineage>
        <taxon>Eukaryota</taxon>
        <taxon>Viridiplantae</taxon>
        <taxon>Streptophyta</taxon>
        <taxon>Embryophyta</taxon>
        <taxon>Tracheophyta</taxon>
        <taxon>Spermatophyta</taxon>
        <taxon>Magnoliopsida</taxon>
        <taxon>eudicotyledons</taxon>
        <taxon>Gunneridae</taxon>
        <taxon>Pentapetalae</taxon>
        <taxon>rosids</taxon>
        <taxon>malvids</taxon>
        <taxon>Malvales</taxon>
        <taxon>Malvaceae</taxon>
        <taxon>Malvoideae</taxon>
        <taxon>Hibiscus</taxon>
    </lineage>
</organism>
<evidence type="ECO:0000313" key="2">
    <source>
        <dbReference type="EMBL" id="KAK8997027.1"/>
    </source>
</evidence>
<dbReference type="EMBL" id="JBBPBN010000043">
    <property type="protein sequence ID" value="KAK8997027.1"/>
    <property type="molecule type" value="Genomic_DNA"/>
</dbReference>
<accession>A0ABR2Q8M6</accession>
<feature type="compositionally biased region" description="Acidic residues" evidence="1">
    <location>
        <begin position="63"/>
        <end position="80"/>
    </location>
</feature>
<proteinExistence type="predicted"/>